<keyword evidence="9" id="KW-0539">Nucleus</keyword>
<feature type="domain" description="C2H2-type" evidence="12">
    <location>
        <begin position="271"/>
        <end position="298"/>
    </location>
</feature>
<keyword evidence="8" id="KW-0804">Transcription</keyword>
<feature type="domain" description="C2H2-type" evidence="12">
    <location>
        <begin position="158"/>
        <end position="186"/>
    </location>
</feature>
<dbReference type="GO" id="GO:0008270">
    <property type="term" value="F:zinc ion binding"/>
    <property type="evidence" value="ECO:0007669"/>
    <property type="project" value="UniProtKB-KW"/>
</dbReference>
<evidence type="ECO:0000256" key="4">
    <source>
        <dbReference type="ARBA" id="ARBA00022771"/>
    </source>
</evidence>
<dbReference type="Proteomes" id="UP000265120">
    <property type="component" value="Chromosome 14"/>
</dbReference>
<dbReference type="AlphaFoldDB" id="A0A3P8UJB3"/>
<evidence type="ECO:0000256" key="7">
    <source>
        <dbReference type="ARBA" id="ARBA00023125"/>
    </source>
</evidence>
<comment type="subcellular location">
    <subcellularLocation>
        <location evidence="1">Nucleus</location>
    </subcellularLocation>
</comment>
<keyword evidence="7" id="KW-0238">DNA-binding</keyword>
<dbReference type="PANTHER" id="PTHR24394:SF44">
    <property type="entry name" value="ZINC FINGER PROTEIN 271-LIKE"/>
    <property type="match status" value="1"/>
</dbReference>
<dbReference type="GO" id="GO:0000981">
    <property type="term" value="F:DNA-binding transcription factor activity, RNA polymerase II-specific"/>
    <property type="evidence" value="ECO:0007669"/>
    <property type="project" value="TreeGrafter"/>
</dbReference>
<keyword evidence="14" id="KW-1185">Reference proteome</keyword>
<dbReference type="SUPFAM" id="SSF57667">
    <property type="entry name" value="beta-beta-alpha zinc fingers"/>
    <property type="match status" value="3"/>
</dbReference>
<reference evidence="13" key="2">
    <citation type="submission" date="2025-08" db="UniProtKB">
        <authorList>
            <consortium name="Ensembl"/>
        </authorList>
    </citation>
    <scope>IDENTIFICATION</scope>
</reference>
<evidence type="ECO:0000256" key="6">
    <source>
        <dbReference type="ARBA" id="ARBA00023015"/>
    </source>
</evidence>
<dbReference type="OrthoDB" id="6155966at2759"/>
<reference evidence="13 14" key="1">
    <citation type="journal article" date="2014" name="Nat. Genet.">
        <title>Whole-genome sequence of a flatfish provides insights into ZW sex chromosome evolution and adaptation to a benthic lifestyle.</title>
        <authorList>
            <person name="Chen S."/>
            <person name="Zhang G."/>
            <person name="Shao C."/>
            <person name="Huang Q."/>
            <person name="Liu G."/>
            <person name="Zhang P."/>
            <person name="Song W."/>
            <person name="An N."/>
            <person name="Chalopin D."/>
            <person name="Volff J.N."/>
            <person name="Hong Y."/>
            <person name="Li Q."/>
            <person name="Sha Z."/>
            <person name="Zhou H."/>
            <person name="Xie M."/>
            <person name="Yu Q."/>
            <person name="Liu Y."/>
            <person name="Xiang H."/>
            <person name="Wang N."/>
            <person name="Wu K."/>
            <person name="Yang C."/>
            <person name="Zhou Q."/>
            <person name="Liao X."/>
            <person name="Yang L."/>
            <person name="Hu Q."/>
            <person name="Zhang J."/>
            <person name="Meng L."/>
            <person name="Jin L."/>
            <person name="Tian Y."/>
            <person name="Lian J."/>
            <person name="Yang J."/>
            <person name="Miao G."/>
            <person name="Liu S."/>
            <person name="Liang Z."/>
            <person name="Yan F."/>
            <person name="Li Y."/>
            <person name="Sun B."/>
            <person name="Zhang H."/>
            <person name="Zhang J."/>
            <person name="Zhu Y."/>
            <person name="Du M."/>
            <person name="Zhao Y."/>
            <person name="Schartl M."/>
            <person name="Tang Q."/>
            <person name="Wang J."/>
        </authorList>
    </citation>
    <scope>NUCLEOTIDE SEQUENCE</scope>
</reference>
<dbReference type="GO" id="GO:0060216">
    <property type="term" value="P:definitive hemopoiesis"/>
    <property type="evidence" value="ECO:0007669"/>
    <property type="project" value="Ensembl"/>
</dbReference>
<feature type="domain" description="C2H2-type" evidence="12">
    <location>
        <begin position="243"/>
        <end position="270"/>
    </location>
</feature>
<dbReference type="RefSeq" id="XP_008322865.2">
    <property type="nucleotide sequence ID" value="XM_008324643.3"/>
</dbReference>
<dbReference type="InParanoid" id="A0A3P8UJB3"/>
<organism evidence="13 14">
    <name type="scientific">Cynoglossus semilaevis</name>
    <name type="common">Tongue sole</name>
    <dbReference type="NCBI Taxonomy" id="244447"/>
    <lineage>
        <taxon>Eukaryota</taxon>
        <taxon>Metazoa</taxon>
        <taxon>Chordata</taxon>
        <taxon>Craniata</taxon>
        <taxon>Vertebrata</taxon>
        <taxon>Euteleostomi</taxon>
        <taxon>Actinopterygii</taxon>
        <taxon>Neopterygii</taxon>
        <taxon>Teleostei</taxon>
        <taxon>Neoteleostei</taxon>
        <taxon>Acanthomorphata</taxon>
        <taxon>Carangaria</taxon>
        <taxon>Pleuronectiformes</taxon>
        <taxon>Pleuronectoidei</taxon>
        <taxon>Cynoglossidae</taxon>
        <taxon>Cynoglossinae</taxon>
        <taxon>Cynoglossus</taxon>
    </lineage>
</organism>
<evidence type="ECO:0000256" key="8">
    <source>
        <dbReference type="ARBA" id="ARBA00023163"/>
    </source>
</evidence>
<evidence type="ECO:0000256" key="2">
    <source>
        <dbReference type="ARBA" id="ARBA00022723"/>
    </source>
</evidence>
<evidence type="ECO:0000259" key="12">
    <source>
        <dbReference type="PROSITE" id="PS50157"/>
    </source>
</evidence>
<dbReference type="FunFam" id="3.30.160.60:FF:000148">
    <property type="entry name" value="zinc finger protein Gfi-1"/>
    <property type="match status" value="1"/>
</dbReference>
<dbReference type="PANTHER" id="PTHR24394">
    <property type="entry name" value="ZINC FINGER PROTEIN"/>
    <property type="match status" value="1"/>
</dbReference>
<dbReference type="GeneTree" id="ENSGT00940000160010"/>
<dbReference type="GO" id="GO:0005634">
    <property type="term" value="C:nucleus"/>
    <property type="evidence" value="ECO:0007669"/>
    <property type="project" value="UniProtKB-SubCell"/>
</dbReference>
<accession>A0A3P8UJB3</accession>
<dbReference type="Ensembl" id="ENSCSET00000001974.1">
    <property type="protein sequence ID" value="ENSCSEP00000001939.1"/>
    <property type="gene ID" value="ENSCSEG00000001315.1"/>
</dbReference>
<evidence type="ECO:0000313" key="13">
    <source>
        <dbReference type="Ensembl" id="ENSCSEP00000001939.1"/>
    </source>
</evidence>
<name>A0A3P8UJB3_CYNSE</name>
<evidence type="ECO:0000256" key="1">
    <source>
        <dbReference type="ARBA" id="ARBA00004123"/>
    </source>
</evidence>
<evidence type="ECO:0000313" key="14">
    <source>
        <dbReference type="Proteomes" id="UP000265120"/>
    </source>
</evidence>
<dbReference type="STRING" id="244447.ENSCSEP00000001939"/>
<evidence type="ECO:0000256" key="5">
    <source>
        <dbReference type="ARBA" id="ARBA00022833"/>
    </source>
</evidence>
<dbReference type="InterPro" id="IPR013087">
    <property type="entry name" value="Znf_C2H2_type"/>
</dbReference>
<dbReference type="PROSITE" id="PS00028">
    <property type="entry name" value="ZINC_FINGER_C2H2_1"/>
    <property type="match status" value="6"/>
</dbReference>
<dbReference type="CTD" id="8328"/>
<dbReference type="Gene3D" id="3.30.160.60">
    <property type="entry name" value="Classic Zinc Finger"/>
    <property type="match status" value="6"/>
</dbReference>
<sequence length="325" mass="37162">MPRSFLVKNKRCASFNVHRSYEEEPTARTPETSAELQCMDLSLRSDSEEQLSPSSDKEDTDVLCPISVHPEPKRTPAAAAQPYLLTEPHLADFSSYYKPTYAWEPVPHPTSFELRQVTFSPTVLQHASSLYRGHIRRSPTPQQPLDFSTHYSPTSNTYHCITCDKVFSTPHGLEVHVRRSHSGTRPFGCSICRKTFGHAVSLEQHMNVHSQEKSFECKMCGKSFKRSSTLSTHLLIHSDTRPYPCQYCGKRFHQKSDMKKHTYIHTGEKPHKCQVCGKAFSQSSNLITHSRKHTGFKPFGCDICSKGFQRKVDLRRHHESQHSMK</sequence>
<reference evidence="13" key="3">
    <citation type="submission" date="2025-09" db="UniProtKB">
        <authorList>
            <consortium name="Ensembl"/>
        </authorList>
    </citation>
    <scope>IDENTIFICATION</scope>
</reference>
<evidence type="ECO:0000256" key="3">
    <source>
        <dbReference type="ARBA" id="ARBA00022737"/>
    </source>
</evidence>
<keyword evidence="3" id="KW-0677">Repeat</keyword>
<protein>
    <submittedName>
        <fullName evidence="13">Growth factor independent 1B transcriptional repressor</fullName>
    </submittedName>
</protein>
<feature type="domain" description="C2H2-type" evidence="12">
    <location>
        <begin position="215"/>
        <end position="242"/>
    </location>
</feature>
<feature type="region of interest" description="Disordered" evidence="11">
    <location>
        <begin position="41"/>
        <end position="62"/>
    </location>
</feature>
<dbReference type="KEGG" id="csem:103389286"/>
<keyword evidence="6" id="KW-0805">Transcription regulation</keyword>
<dbReference type="FunFam" id="3.30.160.60:FF:000489">
    <property type="entry name" value="Zinc finger protein Gfi-1"/>
    <property type="match status" value="1"/>
</dbReference>
<dbReference type="GO" id="GO:0003677">
    <property type="term" value="F:DNA binding"/>
    <property type="evidence" value="ECO:0007669"/>
    <property type="project" value="UniProtKB-KW"/>
</dbReference>
<dbReference type="FunFam" id="3.30.160.60:FF:000624">
    <property type="entry name" value="zinc finger protein 697"/>
    <property type="match status" value="1"/>
</dbReference>
<dbReference type="InterPro" id="IPR036236">
    <property type="entry name" value="Znf_C2H2_sf"/>
</dbReference>
<proteinExistence type="predicted"/>
<feature type="domain" description="C2H2-type" evidence="12">
    <location>
        <begin position="187"/>
        <end position="214"/>
    </location>
</feature>
<evidence type="ECO:0000256" key="11">
    <source>
        <dbReference type="SAM" id="MobiDB-lite"/>
    </source>
</evidence>
<dbReference type="Pfam" id="PF00096">
    <property type="entry name" value="zf-C2H2"/>
    <property type="match status" value="6"/>
</dbReference>
<dbReference type="FunFam" id="3.30.160.60:FF:000208">
    <property type="entry name" value="zinc finger protein Gfi-1b"/>
    <property type="match status" value="1"/>
</dbReference>
<dbReference type="GeneID" id="103389286"/>
<dbReference type="OMA" id="ECPVPQG"/>
<evidence type="ECO:0000256" key="9">
    <source>
        <dbReference type="ARBA" id="ARBA00023242"/>
    </source>
</evidence>
<dbReference type="SMART" id="SM00355">
    <property type="entry name" value="ZnF_C2H2"/>
    <property type="match status" value="6"/>
</dbReference>
<feature type="domain" description="C2H2-type" evidence="12">
    <location>
        <begin position="299"/>
        <end position="325"/>
    </location>
</feature>
<keyword evidence="2" id="KW-0479">Metal-binding</keyword>
<dbReference type="PROSITE" id="PS50157">
    <property type="entry name" value="ZINC_FINGER_C2H2_2"/>
    <property type="match status" value="6"/>
</dbReference>
<keyword evidence="5" id="KW-0862">Zinc</keyword>
<keyword evidence="4 10" id="KW-0863">Zinc-finger</keyword>
<dbReference type="FunFam" id="3.30.160.60:FF:000432">
    <property type="entry name" value="zinc finger protein Gfi-1b isoform X1"/>
    <property type="match status" value="1"/>
</dbReference>
<dbReference type="FunCoup" id="A0A3P8UJB3">
    <property type="interactions" value="798"/>
</dbReference>
<dbReference type="GO" id="GO:0030218">
    <property type="term" value="P:erythrocyte differentiation"/>
    <property type="evidence" value="ECO:0007669"/>
    <property type="project" value="Ensembl"/>
</dbReference>
<dbReference type="FunFam" id="3.30.160.60:FF:000245">
    <property type="entry name" value="zinc finger protein Gfi-1"/>
    <property type="match status" value="1"/>
</dbReference>
<evidence type="ECO:0000256" key="10">
    <source>
        <dbReference type="PROSITE-ProRule" id="PRU00042"/>
    </source>
</evidence>